<dbReference type="AlphaFoldDB" id="B8J9B5"/>
<evidence type="ECO:0000313" key="2">
    <source>
        <dbReference type="Proteomes" id="UP000007089"/>
    </source>
</evidence>
<dbReference type="EMBL" id="CP001359">
    <property type="protein sequence ID" value="ACL65521.1"/>
    <property type="molecule type" value="Genomic_DNA"/>
</dbReference>
<gene>
    <name evidence="1" type="ordered locus">A2cp1_2182</name>
</gene>
<organism evidence="1 2">
    <name type="scientific">Anaeromyxobacter dehalogenans (strain ATCC BAA-258 / DSM 21875 / 2CP-1)</name>
    <dbReference type="NCBI Taxonomy" id="455488"/>
    <lineage>
        <taxon>Bacteria</taxon>
        <taxon>Pseudomonadati</taxon>
        <taxon>Myxococcota</taxon>
        <taxon>Myxococcia</taxon>
        <taxon>Myxococcales</taxon>
        <taxon>Cystobacterineae</taxon>
        <taxon>Anaeromyxobacteraceae</taxon>
        <taxon>Anaeromyxobacter</taxon>
    </lineage>
</organism>
<evidence type="ECO:0000313" key="1">
    <source>
        <dbReference type="EMBL" id="ACL65521.1"/>
    </source>
</evidence>
<reference evidence="1" key="1">
    <citation type="submission" date="2009-01" db="EMBL/GenBank/DDBJ databases">
        <title>Complete sequence of Anaeromyxobacter dehalogenans 2CP-1.</title>
        <authorList>
            <consortium name="US DOE Joint Genome Institute"/>
            <person name="Lucas S."/>
            <person name="Copeland A."/>
            <person name="Lapidus A."/>
            <person name="Glavina del Rio T."/>
            <person name="Dalin E."/>
            <person name="Tice H."/>
            <person name="Bruce D."/>
            <person name="Goodwin L."/>
            <person name="Pitluck S."/>
            <person name="Saunders E."/>
            <person name="Brettin T."/>
            <person name="Detter J.C."/>
            <person name="Han C."/>
            <person name="Larimer F."/>
            <person name="Land M."/>
            <person name="Hauser L."/>
            <person name="Kyrpides N."/>
            <person name="Ovchinnikova G."/>
            <person name="Beliaev A.S."/>
            <person name="Richardson P."/>
        </authorList>
    </citation>
    <scope>NUCLEOTIDE SEQUENCE</scope>
    <source>
        <strain evidence="1">2CP-1</strain>
    </source>
</reference>
<protein>
    <submittedName>
        <fullName evidence="1">Uncharacterized protein</fullName>
    </submittedName>
</protein>
<accession>B8J9B5</accession>
<dbReference type="HOGENOM" id="CLU_2393417_0_0_7"/>
<dbReference type="Proteomes" id="UP000007089">
    <property type="component" value="Chromosome"/>
</dbReference>
<name>B8J9B5_ANAD2</name>
<dbReference type="RefSeq" id="WP_012633367.1">
    <property type="nucleotide sequence ID" value="NC_011891.1"/>
</dbReference>
<sequence length="93" mass="10277">MAPGTSFTPWGPIDSSPYTSCETLSNVVSSDRCQKNISRECLTGGGDVTFHLVEEFHQESATRITFTVDYRRDPMGERVIGCSGTYYGTITKE</sequence>
<keyword evidence="2" id="KW-1185">Reference proteome</keyword>
<proteinExistence type="predicted"/>
<dbReference type="KEGG" id="acp:A2cp1_2182"/>